<protein>
    <submittedName>
        <fullName evidence="1">Uncharacterized protein</fullName>
    </submittedName>
</protein>
<evidence type="ECO:0000313" key="1">
    <source>
        <dbReference type="EMBL" id="MCS4036903.1"/>
    </source>
</evidence>
<dbReference type="AlphaFoldDB" id="A0A9X2UMN2"/>
<organism evidence="1 2">
    <name type="scientific">Salinibacter ruber</name>
    <dbReference type="NCBI Taxonomy" id="146919"/>
    <lineage>
        <taxon>Bacteria</taxon>
        <taxon>Pseudomonadati</taxon>
        <taxon>Rhodothermota</taxon>
        <taxon>Rhodothermia</taxon>
        <taxon>Rhodothermales</taxon>
        <taxon>Salinibacteraceae</taxon>
        <taxon>Salinibacter</taxon>
    </lineage>
</organism>
<dbReference type="Proteomes" id="UP001155040">
    <property type="component" value="Unassembled WGS sequence"/>
</dbReference>
<accession>A0A9X2UMN2</accession>
<dbReference type="EMBL" id="JANUBF010000012">
    <property type="protein sequence ID" value="MCS4036903.1"/>
    <property type="molecule type" value="Genomic_DNA"/>
</dbReference>
<gene>
    <name evidence="1" type="ORF">GGQ01_001975</name>
</gene>
<sequence>MITETLSSLTDLIQQVVVFGQDHYRLPFIKRLYQSIYLLDGIIACDDIFQFIFQLLVGFRVRF</sequence>
<proteinExistence type="predicted"/>
<evidence type="ECO:0000313" key="2">
    <source>
        <dbReference type="Proteomes" id="UP001155040"/>
    </source>
</evidence>
<name>A0A9X2UMN2_9BACT</name>
<reference evidence="1" key="1">
    <citation type="submission" date="2022-08" db="EMBL/GenBank/DDBJ databases">
        <title>Genomic Encyclopedia of Type Strains, Phase V (KMG-V): Genome sequencing to study the core and pangenomes of soil and plant-associated prokaryotes.</title>
        <authorList>
            <person name="Whitman W."/>
        </authorList>
    </citation>
    <scope>NUCLEOTIDE SEQUENCE</scope>
    <source>
        <strain evidence="1">SP3012</strain>
    </source>
</reference>
<comment type="caution">
    <text evidence="1">The sequence shown here is derived from an EMBL/GenBank/DDBJ whole genome shotgun (WGS) entry which is preliminary data.</text>
</comment>